<evidence type="ECO:0000259" key="3">
    <source>
        <dbReference type="PROSITE" id="PS51352"/>
    </source>
</evidence>
<dbReference type="InterPro" id="IPR036249">
    <property type="entry name" value="Thioredoxin-like_sf"/>
</dbReference>
<dbReference type="InterPro" id="IPR013766">
    <property type="entry name" value="Thioredoxin_domain"/>
</dbReference>
<proteinExistence type="predicted"/>
<dbReference type="Gene3D" id="3.40.30.10">
    <property type="entry name" value="Glutaredoxin"/>
    <property type="match status" value="1"/>
</dbReference>
<keyword evidence="5" id="KW-1185">Reference proteome</keyword>
<reference evidence="5" key="1">
    <citation type="journal article" date="2019" name="Int. J. Syst. Evol. Microbiol.">
        <title>The Global Catalogue of Microorganisms (GCM) 10K type strain sequencing project: providing services to taxonomists for standard genome sequencing and annotation.</title>
        <authorList>
            <consortium name="The Broad Institute Genomics Platform"/>
            <consortium name="The Broad Institute Genome Sequencing Center for Infectious Disease"/>
            <person name="Wu L."/>
            <person name="Ma J."/>
        </authorList>
    </citation>
    <scope>NUCLEOTIDE SEQUENCE [LARGE SCALE GENOMIC DNA]</scope>
    <source>
        <strain evidence="5">KCTC 52416</strain>
    </source>
</reference>
<feature type="transmembrane region" description="Helical" evidence="2">
    <location>
        <begin position="238"/>
        <end position="260"/>
    </location>
</feature>
<dbReference type="PROSITE" id="PS51352">
    <property type="entry name" value="THIOREDOXIN_2"/>
    <property type="match status" value="1"/>
</dbReference>
<gene>
    <name evidence="4" type="ORF">ACFOET_10935</name>
</gene>
<name>A0ABV7JJ88_9SPHI</name>
<dbReference type="RefSeq" id="WP_379022489.1">
    <property type="nucleotide sequence ID" value="NZ_JBHRTA010000031.1"/>
</dbReference>
<dbReference type="EMBL" id="JBHRTA010000031">
    <property type="protein sequence ID" value="MFC3198125.1"/>
    <property type="molecule type" value="Genomic_DNA"/>
</dbReference>
<evidence type="ECO:0000313" key="4">
    <source>
        <dbReference type="EMBL" id="MFC3198125.1"/>
    </source>
</evidence>
<evidence type="ECO:0000256" key="2">
    <source>
        <dbReference type="SAM" id="Phobius"/>
    </source>
</evidence>
<keyword evidence="2" id="KW-1133">Transmembrane helix</keyword>
<accession>A0ABV7JJ88</accession>
<keyword evidence="2" id="KW-0812">Transmembrane</keyword>
<evidence type="ECO:0000313" key="5">
    <source>
        <dbReference type="Proteomes" id="UP001595526"/>
    </source>
</evidence>
<dbReference type="PANTHER" id="PTHR42852:SF17">
    <property type="entry name" value="THIOREDOXIN-LIKE PROTEIN HI_1115"/>
    <property type="match status" value="1"/>
</dbReference>
<dbReference type="Proteomes" id="UP001595526">
    <property type="component" value="Unassembled WGS sequence"/>
</dbReference>
<feature type="region of interest" description="Disordered" evidence="1">
    <location>
        <begin position="156"/>
        <end position="184"/>
    </location>
</feature>
<comment type="caution">
    <text evidence="4">The sequence shown here is derived from an EMBL/GenBank/DDBJ whole genome shotgun (WGS) entry which is preliminary data.</text>
</comment>
<keyword evidence="2" id="KW-0472">Membrane</keyword>
<protein>
    <submittedName>
        <fullName evidence="4">TlpA family protein disulfide reductase</fullName>
    </submittedName>
</protein>
<dbReference type="InterPro" id="IPR050553">
    <property type="entry name" value="Thioredoxin_ResA/DsbE_sf"/>
</dbReference>
<dbReference type="SUPFAM" id="SSF52833">
    <property type="entry name" value="Thioredoxin-like"/>
    <property type="match status" value="1"/>
</dbReference>
<dbReference type="InterPro" id="IPR013740">
    <property type="entry name" value="Redoxin"/>
</dbReference>
<feature type="domain" description="Thioredoxin" evidence="3">
    <location>
        <begin position="263"/>
        <end position="432"/>
    </location>
</feature>
<evidence type="ECO:0000256" key="1">
    <source>
        <dbReference type="SAM" id="MobiDB-lite"/>
    </source>
</evidence>
<feature type="compositionally biased region" description="Basic and acidic residues" evidence="1">
    <location>
        <begin position="208"/>
        <end position="219"/>
    </location>
</feature>
<organism evidence="4 5">
    <name type="scientific">Parapedobacter deserti</name>
    <dbReference type="NCBI Taxonomy" id="1912957"/>
    <lineage>
        <taxon>Bacteria</taxon>
        <taxon>Pseudomonadati</taxon>
        <taxon>Bacteroidota</taxon>
        <taxon>Sphingobacteriia</taxon>
        <taxon>Sphingobacteriales</taxon>
        <taxon>Sphingobacteriaceae</taxon>
        <taxon>Parapedobacter</taxon>
    </lineage>
</organism>
<sequence>MKQNLRLTAMLWPLLRLFALRLLRSTGPKSTSQHIYVGSIGRITNRLIGRSAGRLRDRSQTAAVTLAVSGRSARGHSAVFRQRTPNETAGIPHEGPTKMRSRLGADLPKGKPYMETCFRPPSLTLPSGPIPMCPAYTSVKSPKSGTLAKGKRLYSGRKGHREGNATEDGLLQRDTGGRLKPDSVLGANSELTRIALHALRPNQGSTESKPRPKEDQTELRRNLEESCVCTHAMAPARYGLGLALGAMATLFLTVMCLYAVQPVSAQEAGPAATAVTDIKPLQIGDTIPEALWHLPLQVVNHPEGITSFMLSKYKGKTILLDFLSTGCSGCIAAIPKLEAAQDNFGGDVYIIAITSQKENQVAAFIPKNKHTRNTRLPFVVEDKILKQHFPHQYISHVVWVDSKGIVRAFTGTKHVTTRTINELRSGVPLNWPVKTETTSFFNAPLVTLQTGSNVLPNNARRRFHYAVITGYTEGVGPHVATEQDSLMGIERVSFRNRTILDLYLIAVNRLYKLRPHQIVLDVAEPSAYTYSMADFSSVTTEQWYQRHAICYERTVPLGTSKSVQRKYMLADLNSLLNLNGRMEVRNGETCFVLSENDNTN</sequence>
<dbReference type="Pfam" id="PF08534">
    <property type="entry name" value="Redoxin"/>
    <property type="match status" value="1"/>
</dbReference>
<dbReference type="PANTHER" id="PTHR42852">
    <property type="entry name" value="THIOL:DISULFIDE INTERCHANGE PROTEIN DSBE"/>
    <property type="match status" value="1"/>
</dbReference>
<feature type="region of interest" description="Disordered" evidence="1">
    <location>
        <begin position="198"/>
        <end position="219"/>
    </location>
</feature>